<comment type="caution">
    <text evidence="2">The sequence shown here is derived from an EMBL/GenBank/DDBJ whole genome shotgun (WGS) entry which is preliminary data.</text>
</comment>
<dbReference type="SUPFAM" id="SSF55729">
    <property type="entry name" value="Acyl-CoA N-acyltransferases (Nat)"/>
    <property type="match status" value="1"/>
</dbReference>
<name>A0A8X7TM64_BRACI</name>
<sequence length="144" mass="16513">MESPKIFLRSFNHSDAEDVLKWARDSVIEEAQQHIVQKAIPHPWRRSISLLDDGRSIGCVSIRPDSGDGSGRANLGYAVSKEFWGRGLDQSFEVFPAVVELENRASQKVLEKVGFEKEGLLKKYGFCKEVVRDMFLYRFVQYDK</sequence>
<proteinExistence type="predicted"/>
<dbReference type="Pfam" id="PF13302">
    <property type="entry name" value="Acetyltransf_3"/>
    <property type="match status" value="1"/>
</dbReference>
<organism evidence="2 3">
    <name type="scientific">Brassica carinata</name>
    <name type="common">Ethiopian mustard</name>
    <name type="synonym">Abyssinian cabbage</name>
    <dbReference type="NCBI Taxonomy" id="52824"/>
    <lineage>
        <taxon>Eukaryota</taxon>
        <taxon>Viridiplantae</taxon>
        <taxon>Streptophyta</taxon>
        <taxon>Embryophyta</taxon>
        <taxon>Tracheophyta</taxon>
        <taxon>Spermatophyta</taxon>
        <taxon>Magnoliopsida</taxon>
        <taxon>eudicotyledons</taxon>
        <taxon>Gunneridae</taxon>
        <taxon>Pentapetalae</taxon>
        <taxon>rosids</taxon>
        <taxon>malvids</taxon>
        <taxon>Brassicales</taxon>
        <taxon>Brassicaceae</taxon>
        <taxon>Brassiceae</taxon>
        <taxon>Brassica</taxon>
    </lineage>
</organism>
<keyword evidence="3" id="KW-1185">Reference proteome</keyword>
<protein>
    <recommendedName>
        <fullName evidence="1">N-acetyltransferase domain-containing protein</fullName>
    </recommendedName>
</protein>
<dbReference type="PROSITE" id="PS51186">
    <property type="entry name" value="GNAT"/>
    <property type="match status" value="1"/>
</dbReference>
<dbReference type="InterPro" id="IPR016181">
    <property type="entry name" value="Acyl_CoA_acyltransferase"/>
</dbReference>
<dbReference type="GO" id="GO:0016747">
    <property type="term" value="F:acyltransferase activity, transferring groups other than amino-acyl groups"/>
    <property type="evidence" value="ECO:0007669"/>
    <property type="project" value="InterPro"/>
</dbReference>
<evidence type="ECO:0000313" key="2">
    <source>
        <dbReference type="EMBL" id="KAG2247022.1"/>
    </source>
</evidence>
<dbReference type="PANTHER" id="PTHR46067">
    <property type="entry name" value="ACYL-COA N-ACYLTRANSFERASES (NAT) SUPERFAMILY PROTEIN"/>
    <property type="match status" value="1"/>
</dbReference>
<reference evidence="2 3" key="1">
    <citation type="submission" date="2020-02" db="EMBL/GenBank/DDBJ databases">
        <authorList>
            <person name="Ma Q."/>
            <person name="Huang Y."/>
            <person name="Song X."/>
            <person name="Pei D."/>
        </authorList>
    </citation>
    <scope>NUCLEOTIDE SEQUENCE [LARGE SCALE GENOMIC DNA]</scope>
    <source>
        <strain evidence="2">Sxm20200214</strain>
        <tissue evidence="2">Leaf</tissue>
    </source>
</reference>
<dbReference type="AlphaFoldDB" id="A0A8X7TM64"/>
<evidence type="ECO:0000313" key="3">
    <source>
        <dbReference type="Proteomes" id="UP000886595"/>
    </source>
</evidence>
<dbReference type="EMBL" id="JAAMPC010000017">
    <property type="protein sequence ID" value="KAG2247022.1"/>
    <property type="molecule type" value="Genomic_DNA"/>
</dbReference>
<dbReference type="OrthoDB" id="630895at2759"/>
<evidence type="ECO:0000259" key="1">
    <source>
        <dbReference type="PROSITE" id="PS51186"/>
    </source>
</evidence>
<dbReference type="PANTHER" id="PTHR46067:SF18">
    <property type="entry name" value="ACYL-COA N-ACYLTRANSFERASES (NAT) SUPERFAMILY PROTEIN"/>
    <property type="match status" value="1"/>
</dbReference>
<dbReference type="Proteomes" id="UP000886595">
    <property type="component" value="Unassembled WGS sequence"/>
</dbReference>
<gene>
    <name evidence="2" type="ORF">Bca52824_086650</name>
</gene>
<dbReference type="Gene3D" id="3.40.630.30">
    <property type="match status" value="2"/>
</dbReference>
<dbReference type="InterPro" id="IPR000182">
    <property type="entry name" value="GNAT_dom"/>
</dbReference>
<feature type="domain" description="N-acetyltransferase" evidence="1">
    <location>
        <begin position="6"/>
        <end position="137"/>
    </location>
</feature>
<accession>A0A8X7TM64</accession>